<accession>A0ABC9CZR0</accession>
<feature type="signal peptide" evidence="1">
    <location>
        <begin position="1"/>
        <end position="31"/>
    </location>
</feature>
<organism evidence="2 3">
    <name type="scientific">Urochloa decumbens</name>
    <dbReference type="NCBI Taxonomy" id="240449"/>
    <lineage>
        <taxon>Eukaryota</taxon>
        <taxon>Viridiplantae</taxon>
        <taxon>Streptophyta</taxon>
        <taxon>Embryophyta</taxon>
        <taxon>Tracheophyta</taxon>
        <taxon>Spermatophyta</taxon>
        <taxon>Magnoliopsida</taxon>
        <taxon>Liliopsida</taxon>
        <taxon>Poales</taxon>
        <taxon>Poaceae</taxon>
        <taxon>PACMAD clade</taxon>
        <taxon>Panicoideae</taxon>
        <taxon>Panicodae</taxon>
        <taxon>Paniceae</taxon>
        <taxon>Melinidinae</taxon>
        <taxon>Urochloa</taxon>
    </lineage>
</organism>
<proteinExistence type="predicted"/>
<evidence type="ECO:0008006" key="4">
    <source>
        <dbReference type="Google" id="ProtNLM"/>
    </source>
</evidence>
<feature type="chain" id="PRO_5044781091" description="Bifunctional inhibitor/plant lipid transfer protein/seed storage helical domain-containing protein" evidence="1">
    <location>
        <begin position="32"/>
        <end position="99"/>
    </location>
</feature>
<reference evidence="3" key="1">
    <citation type="submission" date="2024-06" db="EMBL/GenBank/DDBJ databases">
        <authorList>
            <person name="Ryan C."/>
        </authorList>
    </citation>
    <scope>NUCLEOTIDE SEQUENCE [LARGE SCALE GENOMIC DNA]</scope>
</reference>
<evidence type="ECO:0000313" key="3">
    <source>
        <dbReference type="Proteomes" id="UP001497457"/>
    </source>
</evidence>
<dbReference type="EMBL" id="OZ075140">
    <property type="protein sequence ID" value="CAL5028933.1"/>
    <property type="molecule type" value="Genomic_DNA"/>
</dbReference>
<reference evidence="2 3" key="2">
    <citation type="submission" date="2024-10" db="EMBL/GenBank/DDBJ databases">
        <authorList>
            <person name="Ryan C."/>
        </authorList>
    </citation>
    <scope>NUCLEOTIDE SEQUENCE [LARGE SCALE GENOMIC DNA]</scope>
</reference>
<name>A0ABC9CZR0_9POAL</name>
<keyword evidence="1" id="KW-0732">Signal</keyword>
<dbReference type="AlphaFoldDB" id="A0ABC9CZR0"/>
<evidence type="ECO:0000256" key="1">
    <source>
        <dbReference type="SAM" id="SignalP"/>
    </source>
</evidence>
<sequence length="99" mass="10482">MATARATAMTKYGAMMLLLLLVVEVSATAAAEESCSIPAAELEQCVVDVVKSLGIVQPKCCDQMAKEFGCGCALRDLLVKYGYDPQKPFCPTGTACDKV</sequence>
<keyword evidence="3" id="KW-1185">Reference proteome</keyword>
<gene>
    <name evidence="2" type="ORF">URODEC1_LOCUS80109</name>
</gene>
<dbReference type="Proteomes" id="UP001497457">
    <property type="component" value="Chromosome 30rd"/>
</dbReference>
<protein>
    <recommendedName>
        <fullName evidence="4">Bifunctional inhibitor/plant lipid transfer protein/seed storage helical domain-containing protein</fullName>
    </recommendedName>
</protein>
<evidence type="ECO:0000313" key="2">
    <source>
        <dbReference type="EMBL" id="CAL5028933.1"/>
    </source>
</evidence>